<gene>
    <name evidence="2" type="ORF">HHK36_029981</name>
</gene>
<dbReference type="AlphaFoldDB" id="A0A834YES4"/>
<feature type="transmembrane region" description="Helical" evidence="1">
    <location>
        <begin position="148"/>
        <end position="169"/>
    </location>
</feature>
<keyword evidence="3" id="KW-1185">Reference proteome</keyword>
<comment type="caution">
    <text evidence="2">The sequence shown here is derived from an EMBL/GenBank/DDBJ whole genome shotgun (WGS) entry which is preliminary data.</text>
</comment>
<protein>
    <submittedName>
        <fullName evidence="2">Uncharacterized protein</fullName>
    </submittedName>
</protein>
<keyword evidence="1" id="KW-1133">Transmembrane helix</keyword>
<dbReference type="PANTHER" id="PTHR46366:SF1">
    <property type="entry name" value="PDZ DOMAIN-CONTAINING PROTEIN C1685.05"/>
    <property type="match status" value="1"/>
</dbReference>
<reference evidence="2 3" key="1">
    <citation type="submission" date="2020-04" db="EMBL/GenBank/DDBJ databases">
        <title>Plant Genome Project.</title>
        <authorList>
            <person name="Zhang R.-G."/>
        </authorList>
    </citation>
    <scope>NUCLEOTIDE SEQUENCE [LARGE SCALE GENOMIC DNA]</scope>
    <source>
        <strain evidence="2">YNK0</strain>
        <tissue evidence="2">Leaf</tissue>
    </source>
</reference>
<keyword evidence="1" id="KW-0812">Transmembrane</keyword>
<dbReference type="Gene3D" id="2.40.10.10">
    <property type="entry name" value="Trypsin-like serine proteases"/>
    <property type="match status" value="1"/>
</dbReference>
<sequence length="433" mass="48348">MREKRNPVAMPMKSPFKTISELANTADVMNEVQESLTEVVDASIVDYEIEKLAFIKLSDEEVIYILKRIRQQLQIFSWCWVVGSTLWEVYAIFELGAICICVYNVYKVVRARKVSMLLALAMLFPFILLLGGVLAWDYLSPSDIMGNYPHLVIVGTGFAFGFQVGRMILAHLCDEPRGLKTGMCMPLLCLPFAIANALTAKLNDGVPLVDESWVLLGYCLFTVALYLHLATSVIHEIGTALGIYCFSWQAKKGKGFGEFELRRKMGDSLERWGSGVAAGLESEELCMEIDPPFKENVATAEDWRNALSKVVPAVVVLKTTACRAFDTEPAGASSATGFVVDKRRGIILTTRQVVKPERKKCFETQEYLLLSEDHKAHLLLYEVHDFGFFGYDPGAIQFLSYEEIPLAPEAACVGLEIRVVGNDSGEKVFILHW</sequence>
<evidence type="ECO:0000313" key="3">
    <source>
        <dbReference type="Proteomes" id="UP000655225"/>
    </source>
</evidence>
<dbReference type="PANTHER" id="PTHR46366">
    <property type="entry name" value="PRO-APOPTOTIC SERINE PROTEASE NMA111"/>
    <property type="match status" value="1"/>
</dbReference>
<evidence type="ECO:0000313" key="2">
    <source>
        <dbReference type="EMBL" id="KAF8378632.1"/>
    </source>
</evidence>
<name>A0A834YES4_TETSI</name>
<organism evidence="2 3">
    <name type="scientific">Tetracentron sinense</name>
    <name type="common">Spur-leaf</name>
    <dbReference type="NCBI Taxonomy" id="13715"/>
    <lineage>
        <taxon>Eukaryota</taxon>
        <taxon>Viridiplantae</taxon>
        <taxon>Streptophyta</taxon>
        <taxon>Embryophyta</taxon>
        <taxon>Tracheophyta</taxon>
        <taxon>Spermatophyta</taxon>
        <taxon>Magnoliopsida</taxon>
        <taxon>Trochodendrales</taxon>
        <taxon>Trochodendraceae</taxon>
        <taxon>Tetracentron</taxon>
    </lineage>
</organism>
<proteinExistence type="predicted"/>
<dbReference type="OrthoDB" id="196717at2759"/>
<dbReference type="InterPro" id="IPR043504">
    <property type="entry name" value="Peptidase_S1_PA_chymotrypsin"/>
</dbReference>
<feature type="transmembrane region" description="Helical" evidence="1">
    <location>
        <begin position="181"/>
        <end position="200"/>
    </location>
</feature>
<accession>A0A834YES4</accession>
<evidence type="ECO:0000256" key="1">
    <source>
        <dbReference type="SAM" id="Phobius"/>
    </source>
</evidence>
<dbReference type="Proteomes" id="UP000655225">
    <property type="component" value="Unassembled WGS sequence"/>
</dbReference>
<dbReference type="InterPro" id="IPR009003">
    <property type="entry name" value="Peptidase_S1_PA"/>
</dbReference>
<feature type="transmembrane region" description="Helical" evidence="1">
    <location>
        <begin position="117"/>
        <end position="136"/>
    </location>
</feature>
<feature type="transmembrane region" description="Helical" evidence="1">
    <location>
        <begin position="212"/>
        <end position="229"/>
    </location>
</feature>
<dbReference type="EMBL" id="JABCRI010000023">
    <property type="protein sequence ID" value="KAF8378632.1"/>
    <property type="molecule type" value="Genomic_DNA"/>
</dbReference>
<keyword evidence="1" id="KW-0472">Membrane</keyword>
<dbReference type="SUPFAM" id="SSF50494">
    <property type="entry name" value="Trypsin-like serine proteases"/>
    <property type="match status" value="1"/>
</dbReference>